<dbReference type="GO" id="GO:0006412">
    <property type="term" value="P:translation"/>
    <property type="evidence" value="ECO:0007669"/>
    <property type="project" value="UniProtKB-UniRule"/>
</dbReference>
<comment type="similarity">
    <text evidence="1 4 5">Belongs to the bacterial ribosomal protein bL21 family.</text>
</comment>
<evidence type="ECO:0000256" key="4">
    <source>
        <dbReference type="HAMAP-Rule" id="MF_01363"/>
    </source>
</evidence>
<dbReference type="Proteomes" id="UP000463983">
    <property type="component" value="Chromosome"/>
</dbReference>
<keyword evidence="4 5" id="KW-0699">rRNA-binding</keyword>
<evidence type="ECO:0000256" key="5">
    <source>
        <dbReference type="RuleBase" id="RU000562"/>
    </source>
</evidence>
<accession>A0A857NDP4</accession>
<feature type="compositionally biased region" description="Basic residues" evidence="6">
    <location>
        <begin position="85"/>
        <end position="96"/>
    </location>
</feature>
<dbReference type="NCBIfam" id="TIGR00061">
    <property type="entry name" value="L21"/>
    <property type="match status" value="1"/>
</dbReference>
<evidence type="ECO:0000256" key="6">
    <source>
        <dbReference type="SAM" id="MobiDB-lite"/>
    </source>
</evidence>
<comment type="subunit">
    <text evidence="4">Part of the 50S ribosomal subunit. Contacts protein L20.</text>
</comment>
<feature type="region of interest" description="Disordered" evidence="6">
    <location>
        <begin position="85"/>
        <end position="108"/>
    </location>
</feature>
<dbReference type="GO" id="GO:1990904">
    <property type="term" value="C:ribonucleoprotein complex"/>
    <property type="evidence" value="ECO:0007669"/>
    <property type="project" value="UniProtKB-KW"/>
</dbReference>
<dbReference type="InterPro" id="IPR036164">
    <property type="entry name" value="bL21-like_sf"/>
</dbReference>
<name>A0A857NDP4_9BACT</name>
<organism evidence="7 8">
    <name type="scientific">Candidatus Chazhemtobacterium aquaticus</name>
    <dbReference type="NCBI Taxonomy" id="2715735"/>
    <lineage>
        <taxon>Bacteria</taxon>
        <taxon>Candidatus Chazhemtobacteraceae</taxon>
        <taxon>Candidatus Chazhemtobacterium</taxon>
    </lineage>
</organism>
<keyword evidence="8" id="KW-1185">Reference proteome</keyword>
<dbReference type="KEGG" id="caqa:MICH65_0570"/>
<dbReference type="GO" id="GO:0003735">
    <property type="term" value="F:structural constituent of ribosome"/>
    <property type="evidence" value="ECO:0007669"/>
    <property type="project" value="InterPro"/>
</dbReference>
<evidence type="ECO:0000313" key="8">
    <source>
        <dbReference type="Proteomes" id="UP000463983"/>
    </source>
</evidence>
<keyword evidence="3 4" id="KW-0687">Ribonucleoprotein</keyword>
<feature type="compositionally biased region" description="Polar residues" evidence="6">
    <location>
        <begin position="97"/>
        <end position="108"/>
    </location>
</feature>
<comment type="function">
    <text evidence="4 5">This protein binds to 23S rRNA in the presence of protein L20.</text>
</comment>
<evidence type="ECO:0000256" key="1">
    <source>
        <dbReference type="ARBA" id="ARBA00008563"/>
    </source>
</evidence>
<dbReference type="SUPFAM" id="SSF141091">
    <property type="entry name" value="L21p-like"/>
    <property type="match status" value="1"/>
</dbReference>
<dbReference type="PANTHER" id="PTHR21349">
    <property type="entry name" value="50S RIBOSOMAL PROTEIN L21"/>
    <property type="match status" value="1"/>
</dbReference>
<evidence type="ECO:0000256" key="2">
    <source>
        <dbReference type="ARBA" id="ARBA00022980"/>
    </source>
</evidence>
<sequence length="108" mass="12055">MANTQAVIELSGHQHLVSKDDTFSVDQHLDLEVGKTFTTDQVLLVIEDDKATVGTPLVKGASVTLKVEELGKGKKIDISRFKAKSRYRRRKGHRQPQTKLTVTKISLK</sequence>
<dbReference type="GO" id="GO:0019843">
    <property type="term" value="F:rRNA binding"/>
    <property type="evidence" value="ECO:0007669"/>
    <property type="project" value="UniProtKB-UniRule"/>
</dbReference>
<dbReference type="Pfam" id="PF00829">
    <property type="entry name" value="Ribosomal_L21p"/>
    <property type="match status" value="1"/>
</dbReference>
<evidence type="ECO:0000256" key="3">
    <source>
        <dbReference type="ARBA" id="ARBA00023274"/>
    </source>
</evidence>
<protein>
    <recommendedName>
        <fullName evidence="4">Large ribosomal subunit protein bL21</fullName>
    </recommendedName>
</protein>
<dbReference type="InterPro" id="IPR001787">
    <property type="entry name" value="Ribosomal_bL21"/>
</dbReference>
<dbReference type="EMBL" id="CP047901">
    <property type="protein sequence ID" value="QHO63551.1"/>
    <property type="molecule type" value="Genomic_DNA"/>
</dbReference>
<dbReference type="GO" id="GO:0005840">
    <property type="term" value="C:ribosome"/>
    <property type="evidence" value="ECO:0007669"/>
    <property type="project" value="UniProtKB-KW"/>
</dbReference>
<evidence type="ECO:0000313" key="7">
    <source>
        <dbReference type="EMBL" id="QHO63551.1"/>
    </source>
</evidence>
<keyword evidence="2 4" id="KW-0689">Ribosomal protein</keyword>
<dbReference type="HAMAP" id="MF_01363">
    <property type="entry name" value="Ribosomal_bL21"/>
    <property type="match status" value="1"/>
</dbReference>
<proteinExistence type="inferred from homology"/>
<dbReference type="GO" id="GO:0005737">
    <property type="term" value="C:cytoplasm"/>
    <property type="evidence" value="ECO:0007669"/>
    <property type="project" value="UniProtKB-ARBA"/>
</dbReference>
<dbReference type="InterPro" id="IPR028909">
    <property type="entry name" value="bL21-like"/>
</dbReference>
<dbReference type="RefSeq" id="WP_161931928.1">
    <property type="nucleotide sequence ID" value="NZ_CP047901.1"/>
</dbReference>
<dbReference type="AlphaFoldDB" id="A0A857NDP4"/>
<dbReference type="PANTHER" id="PTHR21349:SF0">
    <property type="entry name" value="LARGE RIBOSOMAL SUBUNIT PROTEIN BL21M"/>
    <property type="match status" value="1"/>
</dbReference>
<reference evidence="8" key="1">
    <citation type="journal article" date="2020" name="Microorganisms">
        <title>Complete Genome of a Member of a New Bacterial Lineage in the Microgenomates Group Reveals an Unusual Nucleotide Composition Disparity Between Two Strands of DNA and Limited Metabolic Potential.</title>
        <authorList>
            <person name="Kadnikov V.V."/>
            <person name="Mardanov A.V."/>
            <person name="Beletsky A.V."/>
            <person name="Karnachuk O.V."/>
            <person name="Ravin N.V."/>
        </authorList>
    </citation>
    <scope>NUCLEOTIDE SEQUENCE [LARGE SCALE GENOMIC DNA]</scope>
</reference>
<gene>
    <name evidence="4" type="primary">rplU</name>
    <name evidence="7" type="ORF">MICH65_0570</name>
</gene>
<keyword evidence="4 5" id="KW-0694">RNA-binding</keyword>